<name>A0A5C6F332_9BACT</name>
<evidence type="ECO:0000256" key="2">
    <source>
        <dbReference type="PROSITE-ProRule" id="PRU00504"/>
    </source>
</evidence>
<keyword evidence="4" id="KW-1185">Reference proteome</keyword>
<dbReference type="Gene3D" id="2.120.10.30">
    <property type="entry name" value="TolB, C-terminal domain"/>
    <property type="match status" value="3"/>
</dbReference>
<evidence type="ECO:0000313" key="4">
    <source>
        <dbReference type="Proteomes" id="UP000317977"/>
    </source>
</evidence>
<proteinExistence type="predicted"/>
<gene>
    <name evidence="3" type="ORF">Poly59_25170</name>
</gene>
<dbReference type="AlphaFoldDB" id="A0A5C6F332"/>
<dbReference type="CDD" id="cd14956">
    <property type="entry name" value="NHL_like_3"/>
    <property type="match status" value="1"/>
</dbReference>
<feature type="repeat" description="NHL" evidence="2">
    <location>
        <begin position="300"/>
        <end position="339"/>
    </location>
</feature>
<comment type="caution">
    <text evidence="3">The sequence shown here is derived from an EMBL/GenBank/DDBJ whole genome shotgun (WGS) entry which is preliminary data.</text>
</comment>
<organism evidence="3 4">
    <name type="scientific">Rubripirellula reticaptiva</name>
    <dbReference type="NCBI Taxonomy" id="2528013"/>
    <lineage>
        <taxon>Bacteria</taxon>
        <taxon>Pseudomonadati</taxon>
        <taxon>Planctomycetota</taxon>
        <taxon>Planctomycetia</taxon>
        <taxon>Pirellulales</taxon>
        <taxon>Pirellulaceae</taxon>
        <taxon>Rubripirellula</taxon>
    </lineage>
</organism>
<reference evidence="3 4" key="1">
    <citation type="submission" date="2019-02" db="EMBL/GenBank/DDBJ databases">
        <title>Deep-cultivation of Planctomycetes and their phenomic and genomic characterization uncovers novel biology.</title>
        <authorList>
            <person name="Wiegand S."/>
            <person name="Jogler M."/>
            <person name="Boedeker C."/>
            <person name="Pinto D."/>
            <person name="Vollmers J."/>
            <person name="Rivas-Marin E."/>
            <person name="Kohn T."/>
            <person name="Peeters S.H."/>
            <person name="Heuer A."/>
            <person name="Rast P."/>
            <person name="Oberbeckmann S."/>
            <person name="Bunk B."/>
            <person name="Jeske O."/>
            <person name="Meyerdierks A."/>
            <person name="Storesund J.E."/>
            <person name="Kallscheuer N."/>
            <person name="Luecker S."/>
            <person name="Lage O.M."/>
            <person name="Pohl T."/>
            <person name="Merkel B.J."/>
            <person name="Hornburger P."/>
            <person name="Mueller R.-W."/>
            <person name="Bruemmer F."/>
            <person name="Labrenz M."/>
            <person name="Spormann A.M."/>
            <person name="Op Den Camp H."/>
            <person name="Overmann J."/>
            <person name="Amann R."/>
            <person name="Jetten M.S.M."/>
            <person name="Mascher T."/>
            <person name="Medema M.H."/>
            <person name="Devos D.P."/>
            <person name="Kaster A.-K."/>
            <person name="Ovreas L."/>
            <person name="Rohde M."/>
            <person name="Galperin M.Y."/>
            <person name="Jogler C."/>
        </authorList>
    </citation>
    <scope>NUCLEOTIDE SEQUENCE [LARGE SCALE GENOMIC DNA]</scope>
    <source>
        <strain evidence="3 4">Poly59</strain>
    </source>
</reference>
<dbReference type="SUPFAM" id="SSF63829">
    <property type="entry name" value="Calcium-dependent phosphotriesterase"/>
    <property type="match status" value="1"/>
</dbReference>
<dbReference type="EMBL" id="SJPX01000002">
    <property type="protein sequence ID" value="TWU56213.1"/>
    <property type="molecule type" value="Genomic_DNA"/>
</dbReference>
<accession>A0A5C6F332</accession>
<protein>
    <submittedName>
        <fullName evidence="3">NHL repeat protein</fullName>
    </submittedName>
</protein>
<dbReference type="InterPro" id="IPR001258">
    <property type="entry name" value="NHL_repeat"/>
</dbReference>
<dbReference type="InterPro" id="IPR050952">
    <property type="entry name" value="TRIM-NHL_E3_ligases"/>
</dbReference>
<keyword evidence="1" id="KW-0677">Repeat</keyword>
<dbReference type="PANTHER" id="PTHR24104:SF25">
    <property type="entry name" value="PROTEIN LIN-41"/>
    <property type="match status" value="1"/>
</dbReference>
<dbReference type="PROSITE" id="PS51125">
    <property type="entry name" value="NHL"/>
    <property type="match status" value="2"/>
</dbReference>
<sequence>MPPPTSTRITFEPVNRRHFVRQSLEMASTGIAAISLAGTSGCVPVTDSDVPDLVWGRRGLSSGRFLKPRAITIDDADQLYIVDTTGRIQVFDTDGNFLRFWETPKTANGRPTGMSFQPASASPSGQSRLLVADTHYYRMLAYTPDGKLLADQQIGGTAGHLPGEFAFVTDAVSDSQGCVYIGEYNASDRIQKFDPDGIFMTQWGGTGDTPGTFVRPQSLIIRDDVMWVADACNHRIQRFDLSEETPRLIDVWGGPGTQPGQYYYPYDLALASDGSLLVVEYKNNRVQRLSPDGKPIAMWGGPGFEPGMLNQPWGIVVDSQDRVHILDSNNHRVQRIHLPA</sequence>
<feature type="repeat" description="NHL" evidence="2">
    <location>
        <begin position="253"/>
        <end position="292"/>
    </location>
</feature>
<dbReference type="Pfam" id="PF01436">
    <property type="entry name" value="NHL"/>
    <property type="match status" value="1"/>
</dbReference>
<dbReference type="Proteomes" id="UP000317977">
    <property type="component" value="Unassembled WGS sequence"/>
</dbReference>
<dbReference type="InterPro" id="IPR011042">
    <property type="entry name" value="6-blade_b-propeller_TolB-like"/>
</dbReference>
<evidence type="ECO:0000313" key="3">
    <source>
        <dbReference type="EMBL" id="TWU56213.1"/>
    </source>
</evidence>
<dbReference type="GO" id="GO:0008270">
    <property type="term" value="F:zinc ion binding"/>
    <property type="evidence" value="ECO:0007669"/>
    <property type="project" value="UniProtKB-KW"/>
</dbReference>
<dbReference type="PANTHER" id="PTHR24104">
    <property type="entry name" value="E3 UBIQUITIN-PROTEIN LIGASE NHLRC1-RELATED"/>
    <property type="match status" value="1"/>
</dbReference>
<evidence type="ECO:0000256" key="1">
    <source>
        <dbReference type="ARBA" id="ARBA00022737"/>
    </source>
</evidence>